<proteinExistence type="predicted"/>
<comment type="caution">
    <text evidence="1">The sequence shown here is derived from an EMBL/GenBank/DDBJ whole genome shotgun (WGS) entry which is preliminary data.</text>
</comment>
<name>A0AC60PAR2_IXOPE</name>
<protein>
    <submittedName>
        <fullName evidence="1">Uncharacterized protein</fullName>
    </submittedName>
</protein>
<dbReference type="EMBL" id="JABSTQ010010961">
    <property type="protein sequence ID" value="KAG0416361.1"/>
    <property type="molecule type" value="Genomic_DNA"/>
</dbReference>
<keyword evidence="2" id="KW-1185">Reference proteome</keyword>
<accession>A0AC60PAR2</accession>
<evidence type="ECO:0000313" key="1">
    <source>
        <dbReference type="EMBL" id="KAG0416361.1"/>
    </source>
</evidence>
<dbReference type="Proteomes" id="UP000805193">
    <property type="component" value="Unassembled WGS sequence"/>
</dbReference>
<reference evidence="1 2" key="1">
    <citation type="journal article" date="2020" name="Cell">
        <title>Large-Scale Comparative Analyses of Tick Genomes Elucidate Their Genetic Diversity and Vector Capacities.</title>
        <authorList>
            <consortium name="Tick Genome and Microbiome Consortium (TIGMIC)"/>
            <person name="Jia N."/>
            <person name="Wang J."/>
            <person name="Shi W."/>
            <person name="Du L."/>
            <person name="Sun Y."/>
            <person name="Zhan W."/>
            <person name="Jiang J.F."/>
            <person name="Wang Q."/>
            <person name="Zhang B."/>
            <person name="Ji P."/>
            <person name="Bell-Sakyi L."/>
            <person name="Cui X.M."/>
            <person name="Yuan T.T."/>
            <person name="Jiang B.G."/>
            <person name="Yang W.F."/>
            <person name="Lam T.T."/>
            <person name="Chang Q.C."/>
            <person name="Ding S.J."/>
            <person name="Wang X.J."/>
            <person name="Zhu J.G."/>
            <person name="Ruan X.D."/>
            <person name="Zhao L."/>
            <person name="Wei J.T."/>
            <person name="Ye R.Z."/>
            <person name="Que T.C."/>
            <person name="Du C.H."/>
            <person name="Zhou Y.H."/>
            <person name="Cheng J.X."/>
            <person name="Dai P.F."/>
            <person name="Guo W.B."/>
            <person name="Han X.H."/>
            <person name="Huang E.J."/>
            <person name="Li L.F."/>
            <person name="Wei W."/>
            <person name="Gao Y.C."/>
            <person name="Liu J.Z."/>
            <person name="Shao H.Z."/>
            <person name="Wang X."/>
            <person name="Wang C.C."/>
            <person name="Yang T.C."/>
            <person name="Huo Q.B."/>
            <person name="Li W."/>
            <person name="Chen H.Y."/>
            <person name="Chen S.E."/>
            <person name="Zhou L.G."/>
            <person name="Ni X.B."/>
            <person name="Tian J.H."/>
            <person name="Sheng Y."/>
            <person name="Liu T."/>
            <person name="Pan Y.S."/>
            <person name="Xia L.Y."/>
            <person name="Li J."/>
            <person name="Zhao F."/>
            <person name="Cao W.C."/>
        </authorList>
    </citation>
    <scope>NUCLEOTIDE SEQUENCE [LARGE SCALE GENOMIC DNA]</scope>
    <source>
        <strain evidence="1">Iper-2018</strain>
    </source>
</reference>
<gene>
    <name evidence="1" type="ORF">HPB47_006478</name>
</gene>
<organism evidence="1 2">
    <name type="scientific">Ixodes persulcatus</name>
    <name type="common">Taiga tick</name>
    <dbReference type="NCBI Taxonomy" id="34615"/>
    <lineage>
        <taxon>Eukaryota</taxon>
        <taxon>Metazoa</taxon>
        <taxon>Ecdysozoa</taxon>
        <taxon>Arthropoda</taxon>
        <taxon>Chelicerata</taxon>
        <taxon>Arachnida</taxon>
        <taxon>Acari</taxon>
        <taxon>Parasitiformes</taxon>
        <taxon>Ixodida</taxon>
        <taxon>Ixodoidea</taxon>
        <taxon>Ixodidae</taxon>
        <taxon>Ixodinae</taxon>
        <taxon>Ixodes</taxon>
    </lineage>
</organism>
<evidence type="ECO:0000313" key="2">
    <source>
        <dbReference type="Proteomes" id="UP000805193"/>
    </source>
</evidence>
<sequence>MELRSGERRRSVTPLDRDGANDNSVDERGEPSLQSRQSVTVGTHEEGVRDGRSSSSLIEREIKLVRVKERLLRLELEIERVRAENRPGSSGGSTELNLREEVLSLHRLMKGVLTQMPSSELLVPSWFDGVENVFATCEVPERLRGSLVRLYFTERMRALVNRLPVGEASDYSAVKERVLLELKLSPAEYRRLFLKATRMETESWTQFATRVESYFEYYARSRSIDYLEDLLAFMVSDRIRNSLPVDIPTYVTLSETGKWLKPAKVAALADRFDEGERCKKRDHPSGSMSRAYNTTEATSLEEKRENQR</sequence>